<dbReference type="InterPro" id="IPR016579">
    <property type="entry name" value="Synaptogyrin"/>
</dbReference>
<proteinExistence type="inferred from homology"/>
<keyword evidence="3 6" id="KW-0812">Transmembrane</keyword>
<organism evidence="9 10">
    <name type="scientific">Triplophysa tibetana</name>
    <dbReference type="NCBI Taxonomy" id="1572043"/>
    <lineage>
        <taxon>Eukaryota</taxon>
        <taxon>Metazoa</taxon>
        <taxon>Chordata</taxon>
        <taxon>Craniata</taxon>
        <taxon>Vertebrata</taxon>
        <taxon>Euteleostomi</taxon>
        <taxon>Actinopterygii</taxon>
        <taxon>Neopterygii</taxon>
        <taxon>Teleostei</taxon>
        <taxon>Ostariophysi</taxon>
        <taxon>Cypriniformes</taxon>
        <taxon>Nemacheilidae</taxon>
        <taxon>Triplophysa</taxon>
    </lineage>
</organism>
<gene>
    <name evidence="9" type="ORF">E1301_Tti020690</name>
</gene>
<keyword evidence="5 6" id="KW-0472">Membrane</keyword>
<feature type="transmembrane region" description="Helical" evidence="6">
    <location>
        <begin position="104"/>
        <end position="126"/>
    </location>
</feature>
<comment type="similarity">
    <text evidence="2 6">Belongs to the synaptogyrin family.</text>
</comment>
<reference evidence="9 10" key="1">
    <citation type="journal article" date="2019" name="Mol. Ecol. Resour.">
        <title>Chromosome-level genome assembly of Triplophysa tibetana, a fish adapted to the harsh high-altitude environment of the Tibetan Plateau.</title>
        <authorList>
            <person name="Yang X."/>
            <person name="Liu H."/>
            <person name="Ma Z."/>
            <person name="Zou Y."/>
            <person name="Zou M."/>
            <person name="Mao Y."/>
            <person name="Li X."/>
            <person name="Wang H."/>
            <person name="Chen T."/>
            <person name="Wang W."/>
            <person name="Yang R."/>
        </authorList>
    </citation>
    <scope>NUCLEOTIDE SEQUENCE [LARGE SCALE GENOMIC DNA]</scope>
    <source>
        <strain evidence="9">TTIB1903HZAU</strain>
        <tissue evidence="9">Muscle</tissue>
    </source>
</reference>
<dbReference type="EMBL" id="SOYY01000021">
    <property type="protein sequence ID" value="KAA0705172.1"/>
    <property type="molecule type" value="Genomic_DNA"/>
</dbReference>
<feature type="transmembrane region" description="Helical" evidence="6">
    <location>
        <begin position="30"/>
        <end position="49"/>
    </location>
</feature>
<dbReference type="PANTHER" id="PTHR10838">
    <property type="entry name" value="SYNAPTOGYRIN"/>
    <property type="match status" value="1"/>
</dbReference>
<evidence type="ECO:0000313" key="10">
    <source>
        <dbReference type="Proteomes" id="UP000324632"/>
    </source>
</evidence>
<dbReference type="PANTHER" id="PTHR10838:SF19">
    <property type="entry name" value="SYNAPTOGYRIN-2 LIKE PROTEIN-RELATED"/>
    <property type="match status" value="1"/>
</dbReference>
<keyword evidence="4 6" id="KW-1133">Transmembrane helix</keyword>
<feature type="transmembrane region" description="Helical" evidence="6">
    <location>
        <begin position="69"/>
        <end position="92"/>
    </location>
</feature>
<sequence>MESSVYGSPLSGGVFDFNSFIKQPQTLTRLFSWVFSIVVFATIISEGYINKPIAEDTRCIFNQNDSACTYGVGVGVLAFLACVVFIVVDALFSQISNAKDRKYIVLSDLIFSGVWTFLWFVCFCVLTNQWSHTEMTSSIPADAARAVVAFSFFSIATWALLTVFAFKRYRQGLDSVVSGYTDPVSDHTSQYPSGYPPEGYQQSPFSHTSAGEGTYQPPAY</sequence>
<dbReference type="InterPro" id="IPR008253">
    <property type="entry name" value="Marvel"/>
</dbReference>
<dbReference type="OrthoDB" id="10041611at2759"/>
<evidence type="ECO:0000313" key="9">
    <source>
        <dbReference type="EMBL" id="KAA0705172.1"/>
    </source>
</evidence>
<comment type="subcellular location">
    <subcellularLocation>
        <location evidence="1 6">Membrane</location>
        <topology evidence="1 6">Multi-pass membrane protein</topology>
    </subcellularLocation>
</comment>
<feature type="transmembrane region" description="Helical" evidence="6">
    <location>
        <begin position="146"/>
        <end position="166"/>
    </location>
</feature>
<accession>A0A5A9N585</accession>
<dbReference type="PIRSF" id="PIRSF011282">
    <property type="entry name" value="Synaptogyrin"/>
    <property type="match status" value="1"/>
</dbReference>
<protein>
    <recommendedName>
        <fullName evidence="6">Synaptogyrin</fullName>
    </recommendedName>
</protein>
<feature type="domain" description="MARVEL" evidence="8">
    <location>
        <begin position="20"/>
        <end position="170"/>
    </location>
</feature>
<keyword evidence="10" id="KW-1185">Reference proteome</keyword>
<feature type="compositionally biased region" description="Polar residues" evidence="7">
    <location>
        <begin position="200"/>
        <end position="211"/>
    </location>
</feature>
<dbReference type="Proteomes" id="UP000324632">
    <property type="component" value="Chromosome 21"/>
</dbReference>
<evidence type="ECO:0000259" key="8">
    <source>
        <dbReference type="PROSITE" id="PS51225"/>
    </source>
</evidence>
<dbReference type="PROSITE" id="PS51225">
    <property type="entry name" value="MARVEL"/>
    <property type="match status" value="1"/>
</dbReference>
<evidence type="ECO:0000256" key="1">
    <source>
        <dbReference type="ARBA" id="ARBA00004141"/>
    </source>
</evidence>
<evidence type="ECO:0000256" key="3">
    <source>
        <dbReference type="ARBA" id="ARBA00022692"/>
    </source>
</evidence>
<evidence type="ECO:0000256" key="2">
    <source>
        <dbReference type="ARBA" id="ARBA00010252"/>
    </source>
</evidence>
<feature type="region of interest" description="Disordered" evidence="7">
    <location>
        <begin position="200"/>
        <end position="220"/>
    </location>
</feature>
<dbReference type="GO" id="GO:0030672">
    <property type="term" value="C:synaptic vesicle membrane"/>
    <property type="evidence" value="ECO:0007669"/>
    <property type="project" value="TreeGrafter"/>
</dbReference>
<evidence type="ECO:0000256" key="6">
    <source>
        <dbReference type="PIRNR" id="PIRNR011282"/>
    </source>
</evidence>
<dbReference type="GO" id="GO:0031594">
    <property type="term" value="C:neuromuscular junction"/>
    <property type="evidence" value="ECO:0007669"/>
    <property type="project" value="TreeGrafter"/>
</dbReference>
<name>A0A5A9N585_9TELE</name>
<evidence type="ECO:0000256" key="5">
    <source>
        <dbReference type="ARBA" id="ARBA00023136"/>
    </source>
</evidence>
<dbReference type="Pfam" id="PF01284">
    <property type="entry name" value="MARVEL"/>
    <property type="match status" value="1"/>
</dbReference>
<evidence type="ECO:0000256" key="7">
    <source>
        <dbReference type="SAM" id="MobiDB-lite"/>
    </source>
</evidence>
<dbReference type="AlphaFoldDB" id="A0A5A9N585"/>
<evidence type="ECO:0000256" key="4">
    <source>
        <dbReference type="ARBA" id="ARBA00022989"/>
    </source>
</evidence>
<comment type="caution">
    <text evidence="9">The sequence shown here is derived from an EMBL/GenBank/DDBJ whole genome shotgun (WGS) entry which is preliminary data.</text>
</comment>